<dbReference type="Proteomes" id="UP000295678">
    <property type="component" value="Unassembled WGS sequence"/>
</dbReference>
<protein>
    <submittedName>
        <fullName evidence="1">Uncharacterized protein</fullName>
    </submittedName>
</protein>
<evidence type="ECO:0000313" key="2">
    <source>
        <dbReference type="Proteomes" id="UP000295678"/>
    </source>
</evidence>
<reference evidence="1 2" key="1">
    <citation type="submission" date="2019-03" db="EMBL/GenBank/DDBJ databases">
        <title>Genomic Encyclopedia of Type Strains, Phase IV (KMG-IV): sequencing the most valuable type-strain genomes for metagenomic binning, comparative biology and taxonomic classification.</title>
        <authorList>
            <person name="Goeker M."/>
        </authorList>
    </citation>
    <scope>NUCLEOTIDE SEQUENCE [LARGE SCALE GENOMIC DNA]</scope>
    <source>
        <strain evidence="1 2">DSM 19345</strain>
    </source>
</reference>
<sequence length="51" mass="5451">MMALPFLTAFLALLGGAFASRAIGIALWAVTLVLILVLFRLHATDPLDIVL</sequence>
<dbReference type="AlphaFoldDB" id="A0A4R3M618"/>
<evidence type="ECO:0000313" key="1">
    <source>
        <dbReference type="EMBL" id="TCT08396.1"/>
    </source>
</evidence>
<dbReference type="EMBL" id="SMAK01000009">
    <property type="protein sequence ID" value="TCT08396.1"/>
    <property type="molecule type" value="Genomic_DNA"/>
</dbReference>
<gene>
    <name evidence="1" type="ORF">EDC22_10972</name>
</gene>
<comment type="caution">
    <text evidence="1">The sequence shown here is derived from an EMBL/GenBank/DDBJ whole genome shotgun (WGS) entry which is preliminary data.</text>
</comment>
<proteinExistence type="predicted"/>
<dbReference type="RefSeq" id="WP_165926911.1">
    <property type="nucleotide sequence ID" value="NZ_SMAK01000009.1"/>
</dbReference>
<organism evidence="1 2">
    <name type="scientific">Tepidamorphus gemmatus</name>
    <dbReference type="NCBI Taxonomy" id="747076"/>
    <lineage>
        <taxon>Bacteria</taxon>
        <taxon>Pseudomonadati</taxon>
        <taxon>Pseudomonadota</taxon>
        <taxon>Alphaproteobacteria</taxon>
        <taxon>Hyphomicrobiales</taxon>
        <taxon>Tepidamorphaceae</taxon>
        <taxon>Tepidamorphus</taxon>
    </lineage>
</organism>
<dbReference type="InterPro" id="IPR046035">
    <property type="entry name" value="DUF5993"/>
</dbReference>
<keyword evidence="2" id="KW-1185">Reference proteome</keyword>
<name>A0A4R3M618_9HYPH</name>
<accession>A0A4R3M618</accession>
<dbReference type="Pfam" id="PF19455">
    <property type="entry name" value="DUF5993"/>
    <property type="match status" value="1"/>
</dbReference>